<gene>
    <name evidence="1" type="ORF">AVEN_181195_1</name>
</gene>
<proteinExistence type="predicted"/>
<evidence type="ECO:0000313" key="2">
    <source>
        <dbReference type="Proteomes" id="UP000499080"/>
    </source>
</evidence>
<dbReference type="Proteomes" id="UP000499080">
    <property type="component" value="Unassembled WGS sequence"/>
</dbReference>
<dbReference type="AlphaFoldDB" id="A0A4Y2TP81"/>
<evidence type="ECO:0000313" key="1">
    <source>
        <dbReference type="EMBL" id="GBO00896.1"/>
    </source>
</evidence>
<keyword evidence="2" id="KW-1185">Reference proteome</keyword>
<comment type="caution">
    <text evidence="1">The sequence shown here is derived from an EMBL/GenBank/DDBJ whole genome shotgun (WGS) entry which is preliminary data.</text>
</comment>
<sequence length="90" mass="9830">MSEESPATLLSLILTLPVKTLQQKLPSKNENKNALSKIMLPSNVLVKGTDEDFKSNFLREALICTGSDVDDIPFVDTCEDSCGTLPDLEC</sequence>
<organism evidence="1 2">
    <name type="scientific">Araneus ventricosus</name>
    <name type="common">Orbweaver spider</name>
    <name type="synonym">Epeira ventricosa</name>
    <dbReference type="NCBI Taxonomy" id="182803"/>
    <lineage>
        <taxon>Eukaryota</taxon>
        <taxon>Metazoa</taxon>
        <taxon>Ecdysozoa</taxon>
        <taxon>Arthropoda</taxon>
        <taxon>Chelicerata</taxon>
        <taxon>Arachnida</taxon>
        <taxon>Araneae</taxon>
        <taxon>Araneomorphae</taxon>
        <taxon>Entelegynae</taxon>
        <taxon>Araneoidea</taxon>
        <taxon>Araneidae</taxon>
        <taxon>Araneus</taxon>
    </lineage>
</organism>
<protein>
    <submittedName>
        <fullName evidence="1">Uncharacterized protein</fullName>
    </submittedName>
</protein>
<reference evidence="1 2" key="1">
    <citation type="journal article" date="2019" name="Sci. Rep.">
        <title>Orb-weaving spider Araneus ventricosus genome elucidates the spidroin gene catalogue.</title>
        <authorList>
            <person name="Kono N."/>
            <person name="Nakamura H."/>
            <person name="Ohtoshi R."/>
            <person name="Moran D.A.P."/>
            <person name="Shinohara A."/>
            <person name="Yoshida Y."/>
            <person name="Fujiwara M."/>
            <person name="Mori M."/>
            <person name="Tomita M."/>
            <person name="Arakawa K."/>
        </authorList>
    </citation>
    <scope>NUCLEOTIDE SEQUENCE [LARGE SCALE GENOMIC DNA]</scope>
</reference>
<accession>A0A4Y2TP81</accession>
<dbReference type="EMBL" id="BGPR01029228">
    <property type="protein sequence ID" value="GBO00896.1"/>
    <property type="molecule type" value="Genomic_DNA"/>
</dbReference>
<name>A0A4Y2TP81_ARAVE</name>